<accession>A0A0F5I5G2</accession>
<evidence type="ECO:0000313" key="2">
    <source>
        <dbReference type="Proteomes" id="UP000031563"/>
    </source>
</evidence>
<dbReference type="GO" id="GO:0019634">
    <property type="term" value="P:organic phosphonate metabolic process"/>
    <property type="evidence" value="ECO:0007669"/>
    <property type="project" value="InterPro"/>
</dbReference>
<dbReference type="Pfam" id="PF05845">
    <property type="entry name" value="PhnH"/>
    <property type="match status" value="1"/>
</dbReference>
<comment type="caution">
    <text evidence="1">The sequence shown here is derived from an EMBL/GenBank/DDBJ whole genome shotgun (WGS) entry which is preliminary data.</text>
</comment>
<dbReference type="Proteomes" id="UP000031563">
    <property type="component" value="Unassembled WGS sequence"/>
</dbReference>
<accession>A0A0F5HYV7</accession>
<dbReference type="AlphaFoldDB" id="A0A0F5HYV7"/>
<proteinExistence type="predicted"/>
<dbReference type="InterPro" id="IPR038058">
    <property type="entry name" value="PhnH-like_sp"/>
</dbReference>
<dbReference type="SUPFAM" id="SSF159709">
    <property type="entry name" value="PhnH-like"/>
    <property type="match status" value="1"/>
</dbReference>
<organism evidence="1 2">
    <name type="scientific">Bacillus thermotolerans</name>
    <name type="common">Quasibacillus thermotolerans</name>
    <dbReference type="NCBI Taxonomy" id="1221996"/>
    <lineage>
        <taxon>Bacteria</taxon>
        <taxon>Bacillati</taxon>
        <taxon>Bacillota</taxon>
        <taxon>Bacilli</taxon>
        <taxon>Bacillales</taxon>
        <taxon>Bacillaceae</taxon>
        <taxon>Bacillus</taxon>
    </lineage>
</organism>
<dbReference type="RefSeq" id="WP_039233234.1">
    <property type="nucleotide sequence ID" value="NZ_JWIR02000027.1"/>
</dbReference>
<dbReference type="EMBL" id="JWIR02000027">
    <property type="protein sequence ID" value="KKB40693.1"/>
    <property type="molecule type" value="Genomic_DNA"/>
</dbReference>
<dbReference type="Gene3D" id="3.40.50.11310">
    <property type="entry name" value="Bacterial phosphonate metabolism protein PhnH"/>
    <property type="match status" value="1"/>
</dbReference>
<dbReference type="InterPro" id="IPR008772">
    <property type="entry name" value="Phosphonate_metab_PhnH"/>
</dbReference>
<reference evidence="1" key="1">
    <citation type="submission" date="2015-02" db="EMBL/GenBank/DDBJ databases">
        <title>Genome Assembly of Bacillaceae bacterium MTCC 8252.</title>
        <authorList>
            <person name="Verma A."/>
            <person name="Khatri I."/>
            <person name="Mual P."/>
            <person name="Subramanian S."/>
            <person name="Krishnamurthi S."/>
        </authorList>
    </citation>
    <scope>NUCLEOTIDE SEQUENCE [LARGE SCALE GENOMIC DNA]</scope>
    <source>
        <strain evidence="1">MTCC 8252</strain>
    </source>
</reference>
<gene>
    <name evidence="1" type="ORF">QY95_01267</name>
</gene>
<dbReference type="OrthoDB" id="154477at2"/>
<name>A0A0F5HYV7_BACTR</name>
<keyword evidence="2" id="KW-1185">Reference proteome</keyword>
<sequence length="198" mass="22098">MVTDLVHDVQVAYRKLIDSMSRPGTISDIRYEAKIINNDTESFSSTSMLALMLLNREATFSVLPSCAEKAAEWIGNQTRAKWVKPEKADFLFVLASAEKAQVEEAIALAKAGTSGNPYDSAVLILETDYLSLGKEVNLIESDDKEERLIRVSNADLWMDSREEKNKERSLGIDFILADSFGYILYLPKNVKVREAAAV</sequence>
<protein>
    <submittedName>
        <fullName evidence="1">PhnH protein</fullName>
    </submittedName>
</protein>
<evidence type="ECO:0000313" key="1">
    <source>
        <dbReference type="EMBL" id="KKB40693.1"/>
    </source>
</evidence>
<dbReference type="STRING" id="1221996.QY95_01267"/>